<keyword evidence="12" id="KW-0969">Cilium</keyword>
<organism evidence="12 13">
    <name type="scientific">Eiseniibacteriota bacterium</name>
    <dbReference type="NCBI Taxonomy" id="2212470"/>
    <lineage>
        <taxon>Bacteria</taxon>
        <taxon>Candidatus Eiseniibacteriota</taxon>
    </lineage>
</organism>
<evidence type="ECO:0000256" key="5">
    <source>
        <dbReference type="ARBA" id="ARBA00022500"/>
    </source>
</evidence>
<dbReference type="Proteomes" id="UP000748308">
    <property type="component" value="Unassembled WGS sequence"/>
</dbReference>
<comment type="subcellular location">
    <subcellularLocation>
        <location evidence="2">Cell membrane</location>
        <topology evidence="2">Single-pass membrane protein</topology>
    </subcellularLocation>
</comment>
<evidence type="ECO:0000256" key="3">
    <source>
        <dbReference type="ARBA" id="ARBA00008281"/>
    </source>
</evidence>
<keyword evidence="12" id="KW-0966">Cell projection</keyword>
<evidence type="ECO:0000313" key="13">
    <source>
        <dbReference type="Proteomes" id="UP000748308"/>
    </source>
</evidence>
<comment type="similarity">
    <text evidence="3 10">Belongs to the FliL family.</text>
</comment>
<gene>
    <name evidence="12" type="ORF">FJY75_04680</name>
</gene>
<comment type="caution">
    <text evidence="12">The sequence shown here is derived from an EMBL/GenBank/DDBJ whole genome shotgun (WGS) entry which is preliminary data.</text>
</comment>
<dbReference type="Pfam" id="PF03748">
    <property type="entry name" value="FliL"/>
    <property type="match status" value="1"/>
</dbReference>
<evidence type="ECO:0000256" key="4">
    <source>
        <dbReference type="ARBA" id="ARBA00022475"/>
    </source>
</evidence>
<dbReference type="GO" id="GO:0009425">
    <property type="term" value="C:bacterial-type flagellum basal body"/>
    <property type="evidence" value="ECO:0007669"/>
    <property type="project" value="InterPro"/>
</dbReference>
<keyword evidence="4 10" id="KW-1003">Cell membrane</keyword>
<evidence type="ECO:0000256" key="9">
    <source>
        <dbReference type="ARBA" id="ARBA00023136"/>
    </source>
</evidence>
<evidence type="ECO:0000313" key="12">
    <source>
        <dbReference type="EMBL" id="MBM3317131.1"/>
    </source>
</evidence>
<comment type="function">
    <text evidence="1 10">Controls the rotational direction of flagella during chemotaxis.</text>
</comment>
<dbReference type="EMBL" id="VGIY01000079">
    <property type="protein sequence ID" value="MBM3317131.1"/>
    <property type="molecule type" value="Genomic_DNA"/>
</dbReference>
<evidence type="ECO:0000256" key="10">
    <source>
        <dbReference type="RuleBase" id="RU364125"/>
    </source>
</evidence>
<dbReference type="GO" id="GO:0071978">
    <property type="term" value="P:bacterial-type flagellum-dependent swarming motility"/>
    <property type="evidence" value="ECO:0007669"/>
    <property type="project" value="TreeGrafter"/>
</dbReference>
<dbReference type="PANTHER" id="PTHR35091">
    <property type="entry name" value="FLAGELLAR PROTEIN FLIL"/>
    <property type="match status" value="1"/>
</dbReference>
<dbReference type="InterPro" id="IPR005503">
    <property type="entry name" value="FliL"/>
</dbReference>
<keyword evidence="5 10" id="KW-0145">Chemotaxis</keyword>
<keyword evidence="8 10" id="KW-1133">Transmembrane helix</keyword>
<feature type="transmembrane region" description="Helical" evidence="10">
    <location>
        <begin position="53"/>
        <end position="76"/>
    </location>
</feature>
<evidence type="ECO:0000256" key="11">
    <source>
        <dbReference type="SAM" id="MobiDB-lite"/>
    </source>
</evidence>
<evidence type="ECO:0000256" key="1">
    <source>
        <dbReference type="ARBA" id="ARBA00002254"/>
    </source>
</evidence>
<dbReference type="GO" id="GO:0006935">
    <property type="term" value="P:chemotaxis"/>
    <property type="evidence" value="ECO:0007669"/>
    <property type="project" value="UniProtKB-KW"/>
</dbReference>
<protein>
    <recommendedName>
        <fullName evidence="10">Flagellar protein FliL</fullName>
    </recommendedName>
</protein>
<keyword evidence="9 10" id="KW-0472">Membrane</keyword>
<evidence type="ECO:0000256" key="8">
    <source>
        <dbReference type="ARBA" id="ARBA00022989"/>
    </source>
</evidence>
<proteinExistence type="inferred from homology"/>
<dbReference type="AlphaFoldDB" id="A0A938BQS7"/>
<feature type="compositionally biased region" description="Low complexity" evidence="11">
    <location>
        <begin position="20"/>
        <end position="30"/>
    </location>
</feature>
<feature type="region of interest" description="Disordered" evidence="11">
    <location>
        <begin position="1"/>
        <end position="36"/>
    </location>
</feature>
<keyword evidence="7 10" id="KW-0283">Flagellar rotation</keyword>
<accession>A0A938BQS7</accession>
<evidence type="ECO:0000256" key="2">
    <source>
        <dbReference type="ARBA" id="ARBA00004162"/>
    </source>
</evidence>
<dbReference type="GO" id="GO:0005886">
    <property type="term" value="C:plasma membrane"/>
    <property type="evidence" value="ECO:0007669"/>
    <property type="project" value="UniProtKB-SubCell"/>
</dbReference>
<evidence type="ECO:0000256" key="6">
    <source>
        <dbReference type="ARBA" id="ARBA00022692"/>
    </source>
</evidence>
<evidence type="ECO:0000256" key="7">
    <source>
        <dbReference type="ARBA" id="ARBA00022779"/>
    </source>
</evidence>
<sequence length="201" mass="21021">MAADEARRLQAVPAGDEESPAAGASESSPAAAPPATSPRWLAGLQVPGPLVRIAVGVIAVGLMTTGLFFLVTDVLLPGLGPARAAPAQPEAQGAGALPGNQFKVDEIIVNPAGTHGRRFLRLGVALEAFSGAGGEAVLGELEARQAQVRDLFIREFSSRTLEELTDPTVREELRAGCQEKINGLLVKGKIAQLYFTDYVLQ</sequence>
<dbReference type="PANTHER" id="PTHR35091:SF2">
    <property type="entry name" value="FLAGELLAR PROTEIN FLIL"/>
    <property type="match status" value="1"/>
</dbReference>
<keyword evidence="6 10" id="KW-0812">Transmembrane</keyword>
<name>A0A938BQS7_UNCEI</name>
<reference evidence="12" key="1">
    <citation type="submission" date="2019-03" db="EMBL/GenBank/DDBJ databases">
        <title>Lake Tanganyika Metagenome-Assembled Genomes (MAGs).</title>
        <authorList>
            <person name="Tran P."/>
        </authorList>
    </citation>
    <scope>NUCLEOTIDE SEQUENCE</scope>
    <source>
        <strain evidence="12">M_DeepCast_400m_m2_100</strain>
    </source>
</reference>
<keyword evidence="12" id="KW-0282">Flagellum</keyword>